<dbReference type="AlphaFoldDB" id="A0A8H2VMT1"/>
<name>A0A8H2VMT1_9HELO</name>
<protein>
    <submittedName>
        <fullName evidence="1">74cde0ad-b824-4d0c-a4c4-d5ad31301e40</fullName>
    </submittedName>
</protein>
<dbReference type="Proteomes" id="UP000624404">
    <property type="component" value="Unassembled WGS sequence"/>
</dbReference>
<organism evidence="1 2">
    <name type="scientific">Sclerotinia trifoliorum</name>
    <dbReference type="NCBI Taxonomy" id="28548"/>
    <lineage>
        <taxon>Eukaryota</taxon>
        <taxon>Fungi</taxon>
        <taxon>Dikarya</taxon>
        <taxon>Ascomycota</taxon>
        <taxon>Pezizomycotina</taxon>
        <taxon>Leotiomycetes</taxon>
        <taxon>Helotiales</taxon>
        <taxon>Sclerotiniaceae</taxon>
        <taxon>Sclerotinia</taxon>
    </lineage>
</organism>
<reference evidence="1" key="1">
    <citation type="submission" date="2020-10" db="EMBL/GenBank/DDBJ databases">
        <authorList>
            <person name="Kusch S."/>
        </authorList>
    </citation>
    <scope>NUCLEOTIDE SEQUENCE</scope>
    <source>
        <strain evidence="1">SwB9</strain>
    </source>
</reference>
<dbReference type="EMBL" id="CAJHIA010000002">
    <property type="protein sequence ID" value="CAD6440555.1"/>
    <property type="molecule type" value="Genomic_DNA"/>
</dbReference>
<comment type="caution">
    <text evidence="1">The sequence shown here is derived from an EMBL/GenBank/DDBJ whole genome shotgun (WGS) entry which is preliminary data.</text>
</comment>
<sequence>MFPRDWEQDVIFSITVDHQAGHEILQMFDLQRQPQFQSLQGPVEQYSYMLMENLPLLRVSFYQATIRIKKYKTALGLRCAYVYAFISSTDDNDITFSIMVDRKSGFTLTDMFGMQLMEVGL</sequence>
<dbReference type="OrthoDB" id="3552529at2759"/>
<proteinExistence type="predicted"/>
<evidence type="ECO:0000313" key="1">
    <source>
        <dbReference type="EMBL" id="CAD6440555.1"/>
    </source>
</evidence>
<evidence type="ECO:0000313" key="2">
    <source>
        <dbReference type="Proteomes" id="UP000624404"/>
    </source>
</evidence>
<gene>
    <name evidence="1" type="ORF">SCLTRI_LOCUS973</name>
</gene>
<accession>A0A8H2VMT1</accession>
<keyword evidence="2" id="KW-1185">Reference proteome</keyword>